<dbReference type="OrthoDB" id="67310at2759"/>
<proteinExistence type="inferred from homology"/>
<dbReference type="GO" id="GO:0005524">
    <property type="term" value="F:ATP binding"/>
    <property type="evidence" value="ECO:0007669"/>
    <property type="project" value="UniProtKB-UniRule"/>
</dbReference>
<dbReference type="EnsemblMetazoa" id="PHUM506570-RA">
    <property type="protein sequence ID" value="PHUM506570-PA"/>
    <property type="gene ID" value="PHUM506570"/>
</dbReference>
<dbReference type="EC" id="2.7.10.2" evidence="11"/>
<dbReference type="FunFam" id="1.10.510.10:FF:000027">
    <property type="entry name" value="Receptor protein-tyrosine kinase"/>
    <property type="match status" value="1"/>
</dbReference>
<dbReference type="InterPro" id="IPR050198">
    <property type="entry name" value="Non-receptor_tyrosine_kinases"/>
</dbReference>
<dbReference type="AlphaFoldDB" id="E0VXY7"/>
<feature type="binding site" evidence="10">
    <location>
        <position position="507"/>
    </location>
    <ligand>
        <name>ATP</name>
        <dbReference type="ChEBI" id="CHEBI:30616"/>
    </ligand>
</feature>
<keyword evidence="9" id="KW-0727">SH2 domain</keyword>
<dbReference type="PROSITE" id="PS00109">
    <property type="entry name" value="PROTEIN_KINASE_TYR"/>
    <property type="match status" value="1"/>
</dbReference>
<keyword evidence="8" id="KW-0040">ANK repeat</keyword>
<dbReference type="EMBL" id="AAZO01006161">
    <property type="status" value="NOT_ANNOTATED_CDS"/>
    <property type="molecule type" value="Genomic_DNA"/>
</dbReference>
<dbReference type="PANTHER" id="PTHR24418">
    <property type="entry name" value="TYROSINE-PROTEIN KINASE"/>
    <property type="match status" value="1"/>
</dbReference>
<feature type="domain" description="SH2" evidence="12">
    <location>
        <begin position="9"/>
        <end position="101"/>
    </location>
</feature>
<evidence type="ECO:0000256" key="6">
    <source>
        <dbReference type="ARBA" id="ARBA00023137"/>
    </source>
</evidence>
<keyword evidence="4 11" id="KW-0418">Kinase</keyword>
<dbReference type="GO" id="GO:0071944">
    <property type="term" value="C:cell periphery"/>
    <property type="evidence" value="ECO:0007669"/>
    <property type="project" value="UniProtKB-ARBA"/>
</dbReference>
<dbReference type="InterPro" id="IPR020635">
    <property type="entry name" value="Tyr_kinase_cat_dom"/>
</dbReference>
<protein>
    <recommendedName>
        <fullName evidence="11">Tyrosine-protein kinase</fullName>
        <ecNumber evidence="11">2.7.10.2</ecNumber>
    </recommendedName>
</protein>
<dbReference type="InterPro" id="IPR002110">
    <property type="entry name" value="Ankyrin_rpt"/>
</dbReference>
<dbReference type="Pfam" id="PF07714">
    <property type="entry name" value="PK_Tyr_Ser-Thr"/>
    <property type="match status" value="1"/>
</dbReference>
<evidence type="ECO:0000256" key="5">
    <source>
        <dbReference type="ARBA" id="ARBA00022840"/>
    </source>
</evidence>
<keyword evidence="5 10" id="KW-0067">ATP-binding</keyword>
<comment type="catalytic activity">
    <reaction evidence="7 11">
        <text>L-tyrosyl-[protein] + ATP = O-phospho-L-tyrosyl-[protein] + ADP + H(+)</text>
        <dbReference type="Rhea" id="RHEA:10596"/>
        <dbReference type="Rhea" id="RHEA-COMP:10136"/>
        <dbReference type="Rhea" id="RHEA-COMP:20101"/>
        <dbReference type="ChEBI" id="CHEBI:15378"/>
        <dbReference type="ChEBI" id="CHEBI:30616"/>
        <dbReference type="ChEBI" id="CHEBI:46858"/>
        <dbReference type="ChEBI" id="CHEBI:61978"/>
        <dbReference type="ChEBI" id="CHEBI:456216"/>
        <dbReference type="EC" id="2.7.10.2"/>
    </reaction>
</comment>
<dbReference type="Gene3D" id="3.30.505.10">
    <property type="entry name" value="SH2 domain"/>
    <property type="match status" value="2"/>
</dbReference>
<comment type="similarity">
    <text evidence="11">Belongs to the protein kinase superfamily. Tyr protein kinase family.</text>
</comment>
<feature type="repeat" description="ANK" evidence="8">
    <location>
        <begin position="148"/>
        <end position="180"/>
    </location>
</feature>
<dbReference type="GO" id="GO:0007165">
    <property type="term" value="P:signal transduction"/>
    <property type="evidence" value="ECO:0007669"/>
    <property type="project" value="UniProtKB-ARBA"/>
</dbReference>
<dbReference type="SMART" id="SM00219">
    <property type="entry name" value="TyrKc"/>
    <property type="match status" value="1"/>
</dbReference>
<dbReference type="SUPFAM" id="SSF55550">
    <property type="entry name" value="SH2 domain"/>
    <property type="match status" value="2"/>
</dbReference>
<dbReference type="PROSITE" id="PS50088">
    <property type="entry name" value="ANK_REPEAT"/>
    <property type="match status" value="3"/>
</dbReference>
<dbReference type="Gene3D" id="1.10.510.10">
    <property type="entry name" value="Transferase(Phosphotransferase) domain 1"/>
    <property type="match status" value="1"/>
</dbReference>
<keyword evidence="3 10" id="KW-0547">Nucleotide-binding</keyword>
<evidence type="ECO:0000256" key="8">
    <source>
        <dbReference type="PROSITE-ProRule" id="PRU00023"/>
    </source>
</evidence>
<keyword evidence="16" id="KW-1185">Reference proteome</keyword>
<dbReference type="SUPFAM" id="SSF48403">
    <property type="entry name" value="Ankyrin repeat"/>
    <property type="match status" value="1"/>
</dbReference>
<dbReference type="Proteomes" id="UP000009046">
    <property type="component" value="Unassembled WGS sequence"/>
</dbReference>
<dbReference type="SMART" id="SM00252">
    <property type="entry name" value="SH2"/>
    <property type="match status" value="2"/>
</dbReference>
<evidence type="ECO:0000259" key="13">
    <source>
        <dbReference type="PROSITE" id="PS50011"/>
    </source>
</evidence>
<dbReference type="OMA" id="RDPDYQN"/>
<dbReference type="SUPFAM" id="SSF56112">
    <property type="entry name" value="Protein kinase-like (PK-like)"/>
    <property type="match status" value="1"/>
</dbReference>
<dbReference type="InterPro" id="IPR001245">
    <property type="entry name" value="Ser-Thr/Tyr_kinase_cat_dom"/>
</dbReference>
<feature type="repeat" description="ANK" evidence="8">
    <location>
        <begin position="216"/>
        <end position="248"/>
    </location>
</feature>
<dbReference type="Pfam" id="PF00017">
    <property type="entry name" value="SH2"/>
    <property type="match status" value="2"/>
</dbReference>
<accession>E0VXY7</accession>
<organism>
    <name type="scientific">Pediculus humanus subsp. corporis</name>
    <name type="common">Body louse</name>
    <dbReference type="NCBI Taxonomy" id="121224"/>
    <lineage>
        <taxon>Eukaryota</taxon>
        <taxon>Metazoa</taxon>
        <taxon>Ecdysozoa</taxon>
        <taxon>Arthropoda</taxon>
        <taxon>Hexapoda</taxon>
        <taxon>Insecta</taxon>
        <taxon>Pterygota</taxon>
        <taxon>Neoptera</taxon>
        <taxon>Paraneoptera</taxon>
        <taxon>Psocodea</taxon>
        <taxon>Troctomorpha</taxon>
        <taxon>Phthiraptera</taxon>
        <taxon>Anoplura</taxon>
        <taxon>Pediculidae</taxon>
        <taxon>Pediculus</taxon>
    </lineage>
</organism>
<evidence type="ECO:0000256" key="4">
    <source>
        <dbReference type="ARBA" id="ARBA00022777"/>
    </source>
</evidence>
<dbReference type="InterPro" id="IPR036860">
    <property type="entry name" value="SH2_dom_sf"/>
</dbReference>
<evidence type="ECO:0000313" key="15">
    <source>
        <dbReference type="EnsemblMetazoa" id="PHUM506570-PA"/>
    </source>
</evidence>
<dbReference type="eggNOG" id="KOG0197">
    <property type="taxonomic scope" value="Eukaryota"/>
</dbReference>
<dbReference type="PROSITE" id="PS50001">
    <property type="entry name" value="SH2"/>
    <property type="match status" value="2"/>
</dbReference>
<evidence type="ECO:0000313" key="16">
    <source>
        <dbReference type="Proteomes" id="UP000009046"/>
    </source>
</evidence>
<dbReference type="SMART" id="SM00248">
    <property type="entry name" value="ANK"/>
    <property type="match status" value="5"/>
</dbReference>
<dbReference type="RefSeq" id="XP_002430981.1">
    <property type="nucleotide sequence ID" value="XM_002430936.1"/>
</dbReference>
<sequence>MSREECISWFHGKLSRDDAEKLIQDLNSEGGFLVRESFASPGDFVLTLLHNGDIVHYQILRHGEDAFFSIDNEHIFHGLETLINYHQENENGLITKLTNFCKKDPPPHDTRCHGKTNLLHRATKEGNYTVVSELLKCGYRNTDAKSEDGQTAAHLASRKGADDILIKLIETGANINCRDTAGYTPLHYACQSNHLTTIRLLIQKGEAQVQSRNANTGWVPLHEAAWRGLSEVIQLLLGLNAPAHPRTLEGETPLMLAQRKGFQDCVEILRKYKAPKPVLSKYNWYHGTLDRKEAVELLKEYGNKEGSYLVRYSHKNGGVYVLTMIVNDRSFHFQIKNENGYYFIDDGPLLESLEHVIDYYSRMQDGLPTVLQIPVPPKPKPPVPEFPRHGLSATMPLKKKNHQRDVGNSLTVDAESNATTMTRRSSTPLIISTGTGDKSTNKKVVTNNCTQVPQVLLKGEEIVSEPPGCIQSCRLKLGNVLGEGEYGFVYKGTYQVDDFKTIDVAVKTLHNEHLPVNRCEFIREAKVMTSLNHHCVVKLIGLSQGPPLMMVQELVPLGSMLAYLIEFPDRVNPNYELKLWASQIACGMKYLEEQRFVHRDLAARNILLSSRHQAKISDFGLSRVISSDSQYYKATVGGRWPIKWYAPESFNFGTFSHASDVWSFGITLWEMFSFGQQPYGDMKGSEVIKRVEEGERLSKPENCPEEVYKIMEQCWNFEPTMRPTFAQLLNIFSTDPEYINIRELVIGSDIS</sequence>
<keyword evidence="1" id="KW-0597">Phosphoprotein</keyword>
<keyword evidence="2 11" id="KW-0808">Transferase</keyword>
<dbReference type="CTD" id="8232963"/>
<reference evidence="14" key="1">
    <citation type="submission" date="2007-04" db="EMBL/GenBank/DDBJ databases">
        <title>Annotation of Pediculus humanus corporis strain USDA.</title>
        <authorList>
            <person name="Kirkness E."/>
            <person name="Hannick L."/>
            <person name="Hass B."/>
            <person name="Bruggner R."/>
            <person name="Lawson D."/>
            <person name="Bidwell S."/>
            <person name="Joardar V."/>
            <person name="Caler E."/>
            <person name="Walenz B."/>
            <person name="Inman J."/>
            <person name="Schobel S."/>
            <person name="Galinsky K."/>
            <person name="Amedeo P."/>
            <person name="Strausberg R."/>
        </authorList>
    </citation>
    <scope>NUCLEOTIDE SEQUENCE</scope>
    <source>
        <strain evidence="14">USDA</strain>
    </source>
</reference>
<dbReference type="InterPro" id="IPR008266">
    <property type="entry name" value="Tyr_kinase_AS"/>
</dbReference>
<dbReference type="PROSITE" id="PS50011">
    <property type="entry name" value="PROTEIN_KINASE_DOM"/>
    <property type="match status" value="1"/>
</dbReference>
<dbReference type="GeneID" id="8232963"/>
<feature type="repeat" description="ANK" evidence="8">
    <location>
        <begin position="181"/>
        <end position="205"/>
    </location>
</feature>
<evidence type="ECO:0000256" key="10">
    <source>
        <dbReference type="PROSITE-ProRule" id="PRU10141"/>
    </source>
</evidence>
<dbReference type="PROSITE" id="PS50297">
    <property type="entry name" value="ANK_REP_REGION"/>
    <property type="match status" value="3"/>
</dbReference>
<dbReference type="Pfam" id="PF12796">
    <property type="entry name" value="Ank_2"/>
    <property type="match status" value="1"/>
</dbReference>
<keyword evidence="6 11" id="KW-0829">Tyrosine-protein kinase</keyword>
<evidence type="ECO:0000256" key="7">
    <source>
        <dbReference type="ARBA" id="ARBA00051245"/>
    </source>
</evidence>
<dbReference type="GO" id="GO:0002009">
    <property type="term" value="P:morphogenesis of an epithelium"/>
    <property type="evidence" value="ECO:0007669"/>
    <property type="project" value="UniProtKB-ARBA"/>
</dbReference>
<dbReference type="Gene3D" id="3.30.200.20">
    <property type="entry name" value="Phosphorylase Kinase, domain 1"/>
    <property type="match status" value="1"/>
</dbReference>
<dbReference type="VEuPathDB" id="VectorBase:PHUM506570"/>
<dbReference type="InterPro" id="IPR000719">
    <property type="entry name" value="Prot_kinase_dom"/>
</dbReference>
<dbReference type="FunCoup" id="E0VXY7">
    <property type="interactions" value="147"/>
</dbReference>
<dbReference type="InterPro" id="IPR000980">
    <property type="entry name" value="SH2"/>
</dbReference>
<evidence type="ECO:0000313" key="14">
    <source>
        <dbReference type="EMBL" id="EEB18243.1"/>
    </source>
</evidence>
<dbReference type="PROSITE" id="PS00107">
    <property type="entry name" value="PROTEIN_KINASE_ATP"/>
    <property type="match status" value="1"/>
</dbReference>
<name>E0VXY7_PEDHC</name>
<dbReference type="PRINTS" id="PR00109">
    <property type="entry name" value="TYRKINASE"/>
</dbReference>
<feature type="domain" description="Protein kinase" evidence="13">
    <location>
        <begin position="475"/>
        <end position="739"/>
    </location>
</feature>
<evidence type="ECO:0000259" key="12">
    <source>
        <dbReference type="PROSITE" id="PS50001"/>
    </source>
</evidence>
<evidence type="ECO:0000256" key="1">
    <source>
        <dbReference type="ARBA" id="ARBA00022553"/>
    </source>
</evidence>
<dbReference type="GO" id="GO:0004715">
    <property type="term" value="F:non-membrane spanning protein tyrosine kinase activity"/>
    <property type="evidence" value="ECO:0007669"/>
    <property type="project" value="UniProtKB-EC"/>
</dbReference>
<dbReference type="InParanoid" id="E0VXY7"/>
<evidence type="ECO:0000256" key="2">
    <source>
        <dbReference type="ARBA" id="ARBA00022679"/>
    </source>
</evidence>
<evidence type="ECO:0000256" key="3">
    <source>
        <dbReference type="ARBA" id="ARBA00022741"/>
    </source>
</evidence>
<dbReference type="InterPro" id="IPR017441">
    <property type="entry name" value="Protein_kinase_ATP_BS"/>
</dbReference>
<dbReference type="InterPro" id="IPR036770">
    <property type="entry name" value="Ankyrin_rpt-contain_sf"/>
</dbReference>
<dbReference type="Gene3D" id="1.25.40.20">
    <property type="entry name" value="Ankyrin repeat-containing domain"/>
    <property type="match status" value="2"/>
</dbReference>
<dbReference type="InterPro" id="IPR011009">
    <property type="entry name" value="Kinase-like_dom_sf"/>
</dbReference>
<dbReference type="EMBL" id="DS235842">
    <property type="protein sequence ID" value="EEB18243.1"/>
    <property type="molecule type" value="Genomic_DNA"/>
</dbReference>
<dbReference type="KEGG" id="phu:Phum_PHUM506570"/>
<dbReference type="STRING" id="121224.E0VXY7"/>
<evidence type="ECO:0000256" key="11">
    <source>
        <dbReference type="RuleBase" id="RU362096"/>
    </source>
</evidence>
<reference evidence="14" key="2">
    <citation type="submission" date="2007-04" db="EMBL/GenBank/DDBJ databases">
        <title>The genome of the human body louse.</title>
        <authorList>
            <consortium name="The Human Body Louse Genome Consortium"/>
            <person name="Kirkness E."/>
            <person name="Walenz B."/>
            <person name="Hass B."/>
            <person name="Bruggner R."/>
            <person name="Strausberg R."/>
        </authorList>
    </citation>
    <scope>NUCLEOTIDE SEQUENCE</scope>
    <source>
        <strain evidence="14">USDA</strain>
    </source>
</reference>
<evidence type="ECO:0000256" key="9">
    <source>
        <dbReference type="PROSITE-ProRule" id="PRU00191"/>
    </source>
</evidence>
<feature type="domain" description="SH2" evidence="12">
    <location>
        <begin position="284"/>
        <end position="375"/>
    </location>
</feature>
<gene>
    <name evidence="15" type="primary">8232963</name>
    <name evidence="14" type="ORF">Phum_PHUM506570</name>
</gene>
<reference evidence="15" key="3">
    <citation type="submission" date="2021-02" db="UniProtKB">
        <authorList>
            <consortium name="EnsemblMetazoa"/>
        </authorList>
    </citation>
    <scope>IDENTIFICATION</scope>
    <source>
        <strain evidence="15">USDA</strain>
    </source>
</reference>
<dbReference type="PRINTS" id="PR00401">
    <property type="entry name" value="SH2DOMAIN"/>
</dbReference>
<dbReference type="HOGENOM" id="CLU_000288_3_1_1"/>